<dbReference type="SUPFAM" id="SSF53850">
    <property type="entry name" value="Periplasmic binding protein-like II"/>
    <property type="match status" value="1"/>
</dbReference>
<feature type="non-terminal residue" evidence="5">
    <location>
        <position position="856"/>
    </location>
</feature>
<evidence type="ECO:0000256" key="2">
    <source>
        <dbReference type="SAM" id="MobiDB-lite"/>
    </source>
</evidence>
<evidence type="ECO:0000259" key="4">
    <source>
        <dbReference type="Pfam" id="PF12849"/>
    </source>
</evidence>
<organism evidence="5 6">
    <name type="scientific">Prorocentrum cordatum</name>
    <dbReference type="NCBI Taxonomy" id="2364126"/>
    <lineage>
        <taxon>Eukaryota</taxon>
        <taxon>Sar</taxon>
        <taxon>Alveolata</taxon>
        <taxon>Dinophyceae</taxon>
        <taxon>Prorocentrales</taxon>
        <taxon>Prorocentraceae</taxon>
        <taxon>Prorocentrum</taxon>
    </lineage>
</organism>
<feature type="domain" description="PBP" evidence="4">
    <location>
        <begin position="31"/>
        <end position="255"/>
    </location>
</feature>
<dbReference type="InterPro" id="IPR024370">
    <property type="entry name" value="PBP_domain"/>
</dbReference>
<feature type="compositionally biased region" description="Pro residues" evidence="2">
    <location>
        <begin position="846"/>
        <end position="856"/>
    </location>
</feature>
<keyword evidence="6" id="KW-1185">Reference proteome</keyword>
<feature type="region of interest" description="Disordered" evidence="2">
    <location>
        <begin position="826"/>
        <end position="856"/>
    </location>
</feature>
<sequence length="856" mass="93237">MHVFRRPERVAAALAATAGGLLTEVGAIEHLVSGSSTALPIVARWAQWFRGPDVGIVEPDLAEAFIDHKNLGSSTGARRLCNGEVDIGTMSRDWHTDEATLIMRRPAGPALYRCAGEAGITVGQLPIAWDGIAVFMRTGSPVQHCLRHIGTPVSMEQIDWIFTRSEGEGGACRRWKDLPGNDGSPQCADACIERWVPGKKSGTLEVFEKAFNHTLDTFNQQLYNASEDDNDIIQGVLGSEYAIGFVGYNYYQNSSGLLSMVPLVNHIEEAFCMMTAERHYPFARQLFMNVNVAASVMAWDLINFGFGDRGQHLVGDAGACRMSDSSVQEAQRFITSHFDPADFEEEEAESTFEVLYFWVTGLLVVGCLFGVCMAKIMSLERVRRKMPLCFRKADALVPLMRDLRTGNTSEDIIVERPYDDPYAEDCRADPNMQLSNMLNACGAEIGGYLSWADVRDLWAASPGLGAKLERQSSVNSDALLDSLMEEVWSAMDSESPAGRALQYWFMQAPSLQWSLTISGEAVVALLWALGALARPAVMGWHSEVAALIMQRRAGCWVNQQLVRAPGDTLSRFVVGGRLPELATYVRWAYGGNHLDLRAADLIPLLMDLDPTTTAHLPVPPTPAQALRCAQGLCALVVVDGQYYCFPHSAWERRCRSDLRPFSELATAAGPLSEARSSPPPSVLGDGASNPSDPSSAFGQSAPRSPHLCTRVVGGGSGSATPAVEYRVRWAPTTPAEARATTRSEWPKSRSGLAEVLASGRGGSEGSGPSAWQDWRGRSQTRHFPRSIQAPGRTLTVRPSGHSARCLLGSGMQSQVSAFRLGLEQRCQPRSAPDGDPKSAFPRTRPRTPPSPPFFSS</sequence>
<accession>A0ABN9WT32</accession>
<dbReference type="InterPro" id="IPR050811">
    <property type="entry name" value="Phosphate_ABC_transporter"/>
</dbReference>
<evidence type="ECO:0000256" key="1">
    <source>
        <dbReference type="ARBA" id="ARBA00022729"/>
    </source>
</evidence>
<name>A0ABN9WT32_9DINO</name>
<dbReference type="PANTHER" id="PTHR30570">
    <property type="entry name" value="PERIPLASMIC PHOSPHATE BINDING COMPONENT OF PHOSPHATE ABC TRANSPORTER"/>
    <property type="match status" value="1"/>
</dbReference>
<comment type="caution">
    <text evidence="5">The sequence shown here is derived from an EMBL/GenBank/DDBJ whole genome shotgun (WGS) entry which is preliminary data.</text>
</comment>
<keyword evidence="3" id="KW-0812">Transmembrane</keyword>
<feature type="compositionally biased region" description="Polar residues" evidence="2">
    <location>
        <begin position="688"/>
        <end position="702"/>
    </location>
</feature>
<keyword evidence="1" id="KW-0732">Signal</keyword>
<dbReference type="Proteomes" id="UP001189429">
    <property type="component" value="Unassembled WGS sequence"/>
</dbReference>
<dbReference type="Gene3D" id="3.40.190.10">
    <property type="entry name" value="Periplasmic binding protein-like II"/>
    <property type="match status" value="2"/>
</dbReference>
<dbReference type="Pfam" id="PF12849">
    <property type="entry name" value="PBP_like_2"/>
    <property type="match status" value="1"/>
</dbReference>
<dbReference type="EMBL" id="CAUYUJ010019111">
    <property type="protein sequence ID" value="CAK0888661.1"/>
    <property type="molecule type" value="Genomic_DNA"/>
</dbReference>
<evidence type="ECO:0000256" key="3">
    <source>
        <dbReference type="SAM" id="Phobius"/>
    </source>
</evidence>
<proteinExistence type="predicted"/>
<keyword evidence="3" id="KW-1133">Transmembrane helix</keyword>
<protein>
    <recommendedName>
        <fullName evidence="4">PBP domain-containing protein</fullName>
    </recommendedName>
</protein>
<dbReference type="PANTHER" id="PTHR30570:SF1">
    <property type="entry name" value="PHOSPHATE-BINDING PROTEIN PSTS"/>
    <property type="match status" value="1"/>
</dbReference>
<feature type="transmembrane region" description="Helical" evidence="3">
    <location>
        <begin position="355"/>
        <end position="376"/>
    </location>
</feature>
<keyword evidence="3" id="KW-0472">Membrane</keyword>
<feature type="region of interest" description="Disordered" evidence="2">
    <location>
        <begin position="668"/>
        <end position="716"/>
    </location>
</feature>
<evidence type="ECO:0000313" key="6">
    <source>
        <dbReference type="Proteomes" id="UP001189429"/>
    </source>
</evidence>
<evidence type="ECO:0000313" key="5">
    <source>
        <dbReference type="EMBL" id="CAK0888661.1"/>
    </source>
</evidence>
<reference evidence="5" key="1">
    <citation type="submission" date="2023-10" db="EMBL/GenBank/DDBJ databases">
        <authorList>
            <person name="Chen Y."/>
            <person name="Shah S."/>
            <person name="Dougan E. K."/>
            <person name="Thang M."/>
            <person name="Chan C."/>
        </authorList>
    </citation>
    <scope>NUCLEOTIDE SEQUENCE [LARGE SCALE GENOMIC DNA]</scope>
</reference>
<gene>
    <name evidence="5" type="ORF">PCOR1329_LOCUS69407</name>
</gene>